<protein>
    <recommendedName>
        <fullName evidence="3">Dynactin subunit 6</fullName>
    </recommendedName>
</protein>
<keyword evidence="4" id="KW-0963">Cytoplasm</keyword>
<gene>
    <name evidence="8" type="ORF">N0V93_002803</name>
</gene>
<keyword evidence="5" id="KW-0206">Cytoskeleton</keyword>
<evidence type="ECO:0000256" key="2">
    <source>
        <dbReference type="ARBA" id="ARBA00007719"/>
    </source>
</evidence>
<comment type="function">
    <text evidence="6">Part of the dynactin complex that activates the molecular motor dynein for ultra-processive transport along microtubules.</text>
</comment>
<dbReference type="GO" id="GO:0007052">
    <property type="term" value="P:mitotic spindle organization"/>
    <property type="evidence" value="ECO:0007669"/>
    <property type="project" value="TreeGrafter"/>
</dbReference>
<dbReference type="Proteomes" id="UP001140453">
    <property type="component" value="Unassembled WGS sequence"/>
</dbReference>
<dbReference type="PANTHER" id="PTHR13072">
    <property type="entry name" value="DYNACTIN 6"/>
    <property type="match status" value="1"/>
</dbReference>
<accession>A0A9W8YZI4</accession>
<dbReference type="InterPro" id="IPR011004">
    <property type="entry name" value="Trimer_LpxA-like_sf"/>
</dbReference>
<evidence type="ECO:0000256" key="4">
    <source>
        <dbReference type="ARBA" id="ARBA00022490"/>
    </source>
</evidence>
<evidence type="ECO:0000256" key="3">
    <source>
        <dbReference type="ARBA" id="ARBA00016573"/>
    </source>
</evidence>
<dbReference type="OrthoDB" id="2355at2759"/>
<evidence type="ECO:0000256" key="5">
    <source>
        <dbReference type="ARBA" id="ARBA00023212"/>
    </source>
</evidence>
<evidence type="ECO:0000313" key="9">
    <source>
        <dbReference type="Proteomes" id="UP001140453"/>
    </source>
</evidence>
<organism evidence="8 9">
    <name type="scientific">Gnomoniopsis smithogilvyi</name>
    <dbReference type="NCBI Taxonomy" id="1191159"/>
    <lineage>
        <taxon>Eukaryota</taxon>
        <taxon>Fungi</taxon>
        <taxon>Dikarya</taxon>
        <taxon>Ascomycota</taxon>
        <taxon>Pezizomycotina</taxon>
        <taxon>Sordariomycetes</taxon>
        <taxon>Sordariomycetidae</taxon>
        <taxon>Diaporthales</taxon>
        <taxon>Gnomoniaceae</taxon>
        <taxon>Gnomoniopsis</taxon>
    </lineage>
</organism>
<comment type="similarity">
    <text evidence="2">Belongs to the dynactin subunits 5/6 family. Dynactin subunit 6 subfamily.</text>
</comment>
<comment type="caution">
    <text evidence="8">The sequence shown here is derived from an EMBL/GenBank/DDBJ whole genome shotgun (WGS) entry which is preliminary data.</text>
</comment>
<evidence type="ECO:0000256" key="7">
    <source>
        <dbReference type="SAM" id="MobiDB-lite"/>
    </source>
</evidence>
<dbReference type="Pfam" id="PF00132">
    <property type="entry name" value="Hexapep"/>
    <property type="match status" value="1"/>
</dbReference>
<comment type="subcellular location">
    <subcellularLocation>
        <location evidence="1">Cytoplasm</location>
        <location evidence="1">Cytoskeleton</location>
    </subcellularLocation>
</comment>
<dbReference type="EMBL" id="JAPEVB010000002">
    <property type="protein sequence ID" value="KAJ4393590.1"/>
    <property type="molecule type" value="Genomic_DNA"/>
</dbReference>
<sequence length="203" mass="21424">MSSSNKRHSILPPLKDSGPKAPVRFSSSLIIAESAILTGTHIITLRTESLVHPRAKIESAAGPVDVGKRCIVQERTHVGAVPSGAAVSPSEGVAENTTGVTLHDYVTIQACAVVEAGGTVVGEGSVIGVGAKIGKGAVIGEYCTISPRTTVLPGTKIPGYTVVFSQDNQRRDKRDVKDIRKRQQVRQLEILQKLIPSNPAKFG</sequence>
<dbReference type="InterPro" id="IPR001451">
    <property type="entry name" value="Hexapep"/>
</dbReference>
<evidence type="ECO:0000256" key="6">
    <source>
        <dbReference type="ARBA" id="ARBA00034687"/>
    </source>
</evidence>
<evidence type="ECO:0000256" key="1">
    <source>
        <dbReference type="ARBA" id="ARBA00004245"/>
    </source>
</evidence>
<dbReference type="GO" id="GO:0005869">
    <property type="term" value="C:dynactin complex"/>
    <property type="evidence" value="ECO:0007669"/>
    <property type="project" value="InterPro"/>
</dbReference>
<dbReference type="AlphaFoldDB" id="A0A9W8YZI4"/>
<keyword evidence="9" id="KW-1185">Reference proteome</keyword>
<dbReference type="Gene3D" id="2.160.10.10">
    <property type="entry name" value="Hexapeptide repeat proteins"/>
    <property type="match status" value="1"/>
</dbReference>
<dbReference type="SUPFAM" id="SSF51161">
    <property type="entry name" value="Trimeric LpxA-like enzymes"/>
    <property type="match status" value="1"/>
</dbReference>
<evidence type="ECO:0000313" key="8">
    <source>
        <dbReference type="EMBL" id="KAJ4393590.1"/>
    </source>
</evidence>
<dbReference type="InterPro" id="IPR027777">
    <property type="entry name" value="DCTN6"/>
</dbReference>
<reference evidence="8" key="1">
    <citation type="submission" date="2022-10" db="EMBL/GenBank/DDBJ databases">
        <title>Tapping the CABI collections for fungal endophytes: first genome assemblies for Collariella, Neodidymelliopsis, Ascochyta clinopodiicola, Didymella pomorum, Didymosphaeria variabile, Neocosmospora piperis and Neocucurbitaria cava.</title>
        <authorList>
            <person name="Hill R."/>
        </authorList>
    </citation>
    <scope>NUCLEOTIDE SEQUENCE</scope>
    <source>
        <strain evidence="8">IMI 355082</strain>
    </source>
</reference>
<dbReference type="GO" id="GO:0070840">
    <property type="term" value="F:dynein complex binding"/>
    <property type="evidence" value="ECO:0007669"/>
    <property type="project" value="TreeGrafter"/>
</dbReference>
<dbReference type="PANTHER" id="PTHR13072:SF0">
    <property type="entry name" value="DYNACTIN SUBUNIT 6"/>
    <property type="match status" value="1"/>
</dbReference>
<feature type="region of interest" description="Disordered" evidence="7">
    <location>
        <begin position="1"/>
        <end position="21"/>
    </location>
</feature>
<name>A0A9W8YZI4_9PEZI</name>
<proteinExistence type="inferred from homology"/>